<keyword evidence="3" id="KW-0408">Iron</keyword>
<comment type="cofactor">
    <cofactor evidence="1">
        <name>Fe(2+)</name>
        <dbReference type="ChEBI" id="CHEBI:29033"/>
    </cofactor>
</comment>
<evidence type="ECO:0000256" key="1">
    <source>
        <dbReference type="ARBA" id="ARBA00001954"/>
    </source>
</evidence>
<feature type="domain" description="JmjC" evidence="5">
    <location>
        <begin position="96"/>
        <end position="236"/>
    </location>
</feature>
<proteinExistence type="predicted"/>
<feature type="region of interest" description="Disordered" evidence="4">
    <location>
        <begin position="285"/>
        <end position="310"/>
    </location>
</feature>
<protein>
    <submittedName>
        <fullName evidence="6">JmjC domain-containing protein</fullName>
    </submittedName>
</protein>
<dbReference type="PANTHER" id="PTHR13096:SF8">
    <property type="entry name" value="RIBOSOMAL OXYGENASE 1"/>
    <property type="match status" value="1"/>
</dbReference>
<keyword evidence="2" id="KW-0479">Metal-binding</keyword>
<dbReference type="EMBL" id="JBHTGL010000008">
    <property type="protein sequence ID" value="MFD0623272.1"/>
    <property type="molecule type" value="Genomic_DNA"/>
</dbReference>
<organism evidence="6 7">
    <name type="scientific">Streptomyces sanglieri</name>
    <dbReference type="NCBI Taxonomy" id="193460"/>
    <lineage>
        <taxon>Bacteria</taxon>
        <taxon>Bacillati</taxon>
        <taxon>Actinomycetota</taxon>
        <taxon>Actinomycetes</taxon>
        <taxon>Kitasatosporales</taxon>
        <taxon>Streptomycetaceae</taxon>
        <taxon>Streptomyces</taxon>
    </lineage>
</organism>
<comment type="caution">
    <text evidence="6">The sequence shown here is derived from an EMBL/GenBank/DDBJ whole genome shotgun (WGS) entry which is preliminary data.</text>
</comment>
<keyword evidence="7" id="KW-1185">Reference proteome</keyword>
<reference evidence="7" key="1">
    <citation type="journal article" date="2019" name="Int. J. Syst. Evol. Microbiol.">
        <title>The Global Catalogue of Microorganisms (GCM) 10K type strain sequencing project: providing services to taxonomists for standard genome sequencing and annotation.</title>
        <authorList>
            <consortium name="The Broad Institute Genomics Platform"/>
            <consortium name="The Broad Institute Genome Sequencing Center for Infectious Disease"/>
            <person name="Wu L."/>
            <person name="Ma J."/>
        </authorList>
    </citation>
    <scope>NUCLEOTIDE SEQUENCE [LARGE SCALE GENOMIC DNA]</scope>
    <source>
        <strain evidence="7">JCM 12607</strain>
    </source>
</reference>
<dbReference type="InterPro" id="IPR003347">
    <property type="entry name" value="JmjC_dom"/>
</dbReference>
<evidence type="ECO:0000256" key="3">
    <source>
        <dbReference type="ARBA" id="ARBA00023004"/>
    </source>
</evidence>
<evidence type="ECO:0000313" key="7">
    <source>
        <dbReference type="Proteomes" id="UP001596915"/>
    </source>
</evidence>
<dbReference type="InterPro" id="IPR039994">
    <property type="entry name" value="NO66-like"/>
</dbReference>
<dbReference type="SUPFAM" id="SSF51197">
    <property type="entry name" value="Clavaminate synthase-like"/>
    <property type="match status" value="1"/>
</dbReference>
<dbReference type="PANTHER" id="PTHR13096">
    <property type="entry name" value="MINA53 MYC INDUCED NUCLEAR ANTIGEN"/>
    <property type="match status" value="1"/>
</dbReference>
<gene>
    <name evidence="6" type="ORF">ACFQ2K_11150</name>
</gene>
<evidence type="ECO:0000259" key="5">
    <source>
        <dbReference type="PROSITE" id="PS51184"/>
    </source>
</evidence>
<dbReference type="Proteomes" id="UP001596915">
    <property type="component" value="Unassembled WGS sequence"/>
</dbReference>
<evidence type="ECO:0000256" key="4">
    <source>
        <dbReference type="SAM" id="MobiDB-lite"/>
    </source>
</evidence>
<accession>A0ABW2WP76</accession>
<dbReference type="Pfam" id="PF08007">
    <property type="entry name" value="JmjC_2"/>
    <property type="match status" value="1"/>
</dbReference>
<dbReference type="PROSITE" id="PS51184">
    <property type="entry name" value="JMJC"/>
    <property type="match status" value="1"/>
</dbReference>
<evidence type="ECO:0000313" key="6">
    <source>
        <dbReference type="EMBL" id="MFD0623272.1"/>
    </source>
</evidence>
<name>A0ABW2WP76_9ACTN</name>
<dbReference type="Gene3D" id="2.60.120.650">
    <property type="entry name" value="Cupin"/>
    <property type="match status" value="1"/>
</dbReference>
<evidence type="ECO:0000256" key="2">
    <source>
        <dbReference type="ARBA" id="ARBA00022723"/>
    </source>
</evidence>
<sequence>MGPLARYVGDEQEFHRTLWRRTPAVLHPRTPLTEMLTVAELDRILDAGLLTTPYATLVHEDGPVPEERYCSPRVVLGGIDNRYVDAKAVRRLIGEEGATLLLRYVDQWHAGVRELADGLAECFQRQVEAFFFLTPPGTQGRPVHRDDADVLAVQMHGSKRWRVYPGPPDGNWQPERVDGDPGDPLLDVVLRQGEVLYVPRGFAHVAEATGESASAHLSFTVREAGSAHLYAVLEALLLGGDGLPARPNDDAALTGATNDLITHFRRTLTSLTPQELVRLARGAMRREQHTGEGSLSALLGRSGCEEEVER</sequence>